<evidence type="ECO:0000313" key="3">
    <source>
        <dbReference type="EMBL" id="GEU29951.1"/>
    </source>
</evidence>
<protein>
    <recommendedName>
        <fullName evidence="2">Retrovirus-related Pol polyprotein from transposon TNT 1-94-like beta-barrel domain-containing protein</fullName>
    </recommendedName>
</protein>
<accession>A0A699GKU1</accession>
<dbReference type="Pfam" id="PF22936">
    <property type="entry name" value="Pol_BBD"/>
    <property type="match status" value="1"/>
</dbReference>
<comment type="caution">
    <text evidence="3">The sequence shown here is derived from an EMBL/GenBank/DDBJ whole genome shotgun (WGS) entry which is preliminary data.</text>
</comment>
<dbReference type="InterPro" id="IPR054722">
    <property type="entry name" value="PolX-like_BBD"/>
</dbReference>
<evidence type="ECO:0000256" key="1">
    <source>
        <dbReference type="SAM" id="MobiDB-lite"/>
    </source>
</evidence>
<dbReference type="AlphaFoldDB" id="A0A699GKU1"/>
<sequence>MATTRNLVPPSAIGNGPTMLIPDCEKGYADVIDVIPCFGFLEGSHHGAQKVPVQESKDAGDASTPLDVDSDPDTWLKASEIQLLQEIDSLRQDMAAIVTKVFPDTAMKLVHSDEMYVLIVKLVREAIINGRCVAFEEVVKLNKPFILEKMPDYYTSSKEEMDNSNITMEEYIRLEEEKAQKRGTVFNWETAKYDPALKCHTPYWPTPIRRIDYRSSYGVSISEYVVSTLRTECLNSCTSLIDFIDMAPLPPRDQSHLWLHYQVEGYTEEIVHDFELRLKTIFERQLGRARRSMTWRQIILALGLHSAKEMAEDGFNAYWLGTQYLFRNAERRKSDARLSGGYFIGRLAHHFGLVSDDGLRGLSVVTCKLPLIDMGGAEDASDIDEGAQAILAPIHAPHHHCQLQGRFSTWMISCMTQLMKASRRTYQAFDGTFRGSYPKEMRIRSPNRLLGFPIGFPLGMVPPKNLDKRNNLFPHDSVLTIYNGLRGHTISWKEIRIRSSDRLLGFPSGFPLGMVPPKNLDKQNPLFPHDSVLTIYNGLRAAASVSATRHVNTAASRSNMNSALPTTYSYFKAHSPVRRPFNQKSAAKTNNFNEKVNTAKDQGIFDSGCSRHMTGNKSYLTDYQEIDGGFFVFGGNAKGGKITGKGRKPAISFMRPFGCPVTILNTLDHLGRKSSVDEVANDAGKKSTEDQEEALRKQFKQASKRLFAQGEAANTNSTNRLNTVSSPVNAVSSFFTTVDPGKERAQRNEFKKDTTDLKDSGIFSGAYDDEVEDP</sequence>
<dbReference type="EMBL" id="BKCJ010000114">
    <property type="protein sequence ID" value="GEU29951.1"/>
    <property type="molecule type" value="Genomic_DNA"/>
</dbReference>
<feature type="region of interest" description="Disordered" evidence="1">
    <location>
        <begin position="50"/>
        <end position="69"/>
    </location>
</feature>
<name>A0A699GKU1_TANCI</name>
<proteinExistence type="predicted"/>
<feature type="compositionally biased region" description="Basic and acidic residues" evidence="1">
    <location>
        <begin position="740"/>
        <end position="759"/>
    </location>
</feature>
<organism evidence="3">
    <name type="scientific">Tanacetum cinerariifolium</name>
    <name type="common">Dalmatian daisy</name>
    <name type="synonym">Chrysanthemum cinerariifolium</name>
    <dbReference type="NCBI Taxonomy" id="118510"/>
    <lineage>
        <taxon>Eukaryota</taxon>
        <taxon>Viridiplantae</taxon>
        <taxon>Streptophyta</taxon>
        <taxon>Embryophyta</taxon>
        <taxon>Tracheophyta</taxon>
        <taxon>Spermatophyta</taxon>
        <taxon>Magnoliopsida</taxon>
        <taxon>eudicotyledons</taxon>
        <taxon>Gunneridae</taxon>
        <taxon>Pentapetalae</taxon>
        <taxon>asterids</taxon>
        <taxon>campanulids</taxon>
        <taxon>Asterales</taxon>
        <taxon>Asteraceae</taxon>
        <taxon>Asteroideae</taxon>
        <taxon>Anthemideae</taxon>
        <taxon>Anthemidinae</taxon>
        <taxon>Tanacetum</taxon>
    </lineage>
</organism>
<gene>
    <name evidence="3" type="ORF">Tci_001929</name>
</gene>
<feature type="domain" description="Retrovirus-related Pol polyprotein from transposon TNT 1-94-like beta-barrel" evidence="2">
    <location>
        <begin position="604"/>
        <end position="647"/>
    </location>
</feature>
<feature type="region of interest" description="Disordered" evidence="1">
    <location>
        <begin position="735"/>
        <end position="774"/>
    </location>
</feature>
<reference evidence="3" key="1">
    <citation type="journal article" date="2019" name="Sci. Rep.">
        <title>Draft genome of Tanacetum cinerariifolium, the natural source of mosquito coil.</title>
        <authorList>
            <person name="Yamashiro T."/>
            <person name="Shiraishi A."/>
            <person name="Satake H."/>
            <person name="Nakayama K."/>
        </authorList>
    </citation>
    <scope>NUCLEOTIDE SEQUENCE</scope>
</reference>
<evidence type="ECO:0000259" key="2">
    <source>
        <dbReference type="Pfam" id="PF22936"/>
    </source>
</evidence>